<protein>
    <recommendedName>
        <fullName evidence="1">Reverse transcriptase domain-containing protein</fullName>
    </recommendedName>
</protein>
<dbReference type="EMBL" id="JANIIK010000420">
    <property type="protein sequence ID" value="KAJ3583336.1"/>
    <property type="molecule type" value="Genomic_DNA"/>
</dbReference>
<dbReference type="SUPFAM" id="SSF56672">
    <property type="entry name" value="DNA/RNA polymerases"/>
    <property type="match status" value="1"/>
</dbReference>
<dbReference type="PANTHER" id="PTHR19446">
    <property type="entry name" value="REVERSE TRANSCRIPTASES"/>
    <property type="match status" value="1"/>
</dbReference>
<dbReference type="AlphaFoldDB" id="A0A9Q0D8X8"/>
<evidence type="ECO:0000313" key="2">
    <source>
        <dbReference type="EMBL" id="KAJ3583336.1"/>
    </source>
</evidence>
<reference evidence="2" key="1">
    <citation type="submission" date="2022-07" db="EMBL/GenBank/DDBJ databases">
        <title>Chromosome-level genome of Muraenolepis orangiensis.</title>
        <authorList>
            <person name="Kim J."/>
        </authorList>
    </citation>
    <scope>NUCLEOTIDE SEQUENCE</scope>
    <source>
        <strain evidence="2">KU_S4_2022</strain>
        <tissue evidence="2">Muscle</tissue>
    </source>
</reference>
<dbReference type="Pfam" id="PF00078">
    <property type="entry name" value="RVT_1"/>
    <property type="match status" value="1"/>
</dbReference>
<gene>
    <name evidence="2" type="ORF">NHX12_023069</name>
</gene>
<dbReference type="OrthoDB" id="8944631at2759"/>
<dbReference type="Proteomes" id="UP001148018">
    <property type="component" value="Unassembled WGS sequence"/>
</dbReference>
<evidence type="ECO:0000259" key="1">
    <source>
        <dbReference type="PROSITE" id="PS50878"/>
    </source>
</evidence>
<feature type="domain" description="Reverse transcriptase" evidence="1">
    <location>
        <begin position="1"/>
        <end position="140"/>
    </location>
</feature>
<dbReference type="PROSITE" id="PS50878">
    <property type="entry name" value="RT_POL"/>
    <property type="match status" value="1"/>
</dbReference>
<name>A0A9Q0D8X8_9TELE</name>
<proteinExistence type="predicted"/>
<feature type="non-terminal residue" evidence="2">
    <location>
        <position position="140"/>
    </location>
</feature>
<sequence>MVLRLFSAIINKRLTNACSINKRQKGFTTAPGCSEKLLLVEGVRKISKEARSPLAMVFIDLAKAFDSISHEHRKETLVQRRIDPGIVEMINDSYRDSSTRVQTSNGYSGKIAIEIGVKQGDPLSPLLFNLAIDPLLSNYT</sequence>
<dbReference type="InterPro" id="IPR043502">
    <property type="entry name" value="DNA/RNA_pol_sf"/>
</dbReference>
<keyword evidence="3" id="KW-1185">Reference proteome</keyword>
<comment type="caution">
    <text evidence="2">The sequence shown here is derived from an EMBL/GenBank/DDBJ whole genome shotgun (WGS) entry which is preliminary data.</text>
</comment>
<organism evidence="2 3">
    <name type="scientific">Muraenolepis orangiensis</name>
    <name type="common">Patagonian moray cod</name>
    <dbReference type="NCBI Taxonomy" id="630683"/>
    <lineage>
        <taxon>Eukaryota</taxon>
        <taxon>Metazoa</taxon>
        <taxon>Chordata</taxon>
        <taxon>Craniata</taxon>
        <taxon>Vertebrata</taxon>
        <taxon>Euteleostomi</taxon>
        <taxon>Actinopterygii</taxon>
        <taxon>Neopterygii</taxon>
        <taxon>Teleostei</taxon>
        <taxon>Neoteleostei</taxon>
        <taxon>Acanthomorphata</taxon>
        <taxon>Zeiogadaria</taxon>
        <taxon>Gadariae</taxon>
        <taxon>Gadiformes</taxon>
        <taxon>Muraenolepidoidei</taxon>
        <taxon>Muraenolepididae</taxon>
        <taxon>Muraenolepis</taxon>
    </lineage>
</organism>
<evidence type="ECO:0000313" key="3">
    <source>
        <dbReference type="Proteomes" id="UP001148018"/>
    </source>
</evidence>
<accession>A0A9Q0D8X8</accession>
<dbReference type="InterPro" id="IPR000477">
    <property type="entry name" value="RT_dom"/>
</dbReference>